<dbReference type="InterPro" id="IPR001330">
    <property type="entry name" value="Prenyltrans"/>
</dbReference>
<evidence type="ECO:0000256" key="6">
    <source>
        <dbReference type="ARBA" id="ARBA00022602"/>
    </source>
</evidence>
<dbReference type="Pfam" id="PF00432">
    <property type="entry name" value="Prenyltrans"/>
    <property type="match status" value="1"/>
</dbReference>
<dbReference type="OrthoDB" id="24893at2759"/>
<sequence>MERRDFEKGLHLKYWKRCLKSLLPVEYTSNDSSRMALGFFILSALDLLGEGVNTFPLEEKKDIRDWIIKCQHPNGGFCGSPNHRFPDKYYTDLGENCSKREVDPANLPATYFAILSLGLVGDLRRVERMKCLRWLKKLQREDGSFGELLTPEGNIWGGRDMRYCYVAAAIRWILGGDLEDSDNDINVKSLVQHIRSGQVGLDTSVFFDIQTLLTSAKTFDGGISESSQHEAHAGYTYCAIATLSLINRLPSSTGNITDPSLGVCNIPEILRWLVSRQVGYQAPEDDENVGEKIAGIDINPQEIYLEQTYMKNDFLVGNKEYVGFNGRCNKRVDTCYAFWVIASINLLCVDKVDLVDKLKTRQFLIEQTQYRIGGFGKSPGDPPDIYHSYLGLAALALNEEPNIKKLDPALCVSVEQKNQIIRIRDGLLVPKRLYWRHGYCFCEPV</sequence>
<dbReference type="SUPFAM" id="SSF48239">
    <property type="entry name" value="Terpenoid cyclases/Protein prenyltransferases"/>
    <property type="match status" value="1"/>
</dbReference>
<comment type="cofactor">
    <cofactor evidence="2">
        <name>Zn(2+)</name>
        <dbReference type="ChEBI" id="CHEBI:29105"/>
    </cofactor>
</comment>
<keyword evidence="10" id="KW-0862">Zinc</keyword>
<protein>
    <recommendedName>
        <fullName evidence="5">Geranylgeranyl transferase type-1 subunit beta</fullName>
        <ecNumber evidence="4">2.5.1.59</ecNumber>
    </recommendedName>
    <alternativeName>
        <fullName evidence="12">Geranylgeranyl transferase type I subunit beta</fullName>
    </alternativeName>
</protein>
<dbReference type="STRING" id="212602.A0A420I3B8"/>
<keyword evidence="7 14" id="KW-0808">Transferase</keyword>
<evidence type="ECO:0000313" key="14">
    <source>
        <dbReference type="EMBL" id="RKF64167.1"/>
    </source>
</evidence>
<comment type="similarity">
    <text evidence="3">Belongs to the protein prenyltransferase subunit beta family.</text>
</comment>
<evidence type="ECO:0000259" key="13">
    <source>
        <dbReference type="Pfam" id="PF00432"/>
    </source>
</evidence>
<keyword evidence="6" id="KW-0637">Prenyltransferase</keyword>
<dbReference type="GO" id="GO:0004662">
    <property type="term" value="F:CAAX-protein geranylgeranyltransferase activity"/>
    <property type="evidence" value="ECO:0007669"/>
    <property type="project" value="UniProtKB-EC"/>
</dbReference>
<comment type="cofactor">
    <cofactor evidence="1">
        <name>Mg(2+)</name>
        <dbReference type="ChEBI" id="CHEBI:18420"/>
    </cofactor>
</comment>
<accession>A0A420I3B8</accession>
<dbReference type="GO" id="GO:0005953">
    <property type="term" value="C:CAAX-protein geranylgeranyltransferase complex"/>
    <property type="evidence" value="ECO:0007669"/>
    <property type="project" value="InterPro"/>
</dbReference>
<evidence type="ECO:0000256" key="3">
    <source>
        <dbReference type="ARBA" id="ARBA00010497"/>
    </source>
</evidence>
<feature type="domain" description="Prenyltransferase alpha-alpha toroid" evidence="13">
    <location>
        <begin position="7"/>
        <end position="412"/>
    </location>
</feature>
<evidence type="ECO:0000256" key="8">
    <source>
        <dbReference type="ARBA" id="ARBA00022723"/>
    </source>
</evidence>
<evidence type="ECO:0000256" key="9">
    <source>
        <dbReference type="ARBA" id="ARBA00022737"/>
    </source>
</evidence>
<dbReference type="PANTHER" id="PTHR11774:SF4">
    <property type="entry name" value="GERANYLGERANYL TRANSFERASE TYPE-1 SUBUNIT BETA"/>
    <property type="match status" value="1"/>
</dbReference>
<organism evidence="14 15">
    <name type="scientific">Erysiphe neolycopersici</name>
    <dbReference type="NCBI Taxonomy" id="212602"/>
    <lineage>
        <taxon>Eukaryota</taxon>
        <taxon>Fungi</taxon>
        <taxon>Dikarya</taxon>
        <taxon>Ascomycota</taxon>
        <taxon>Pezizomycotina</taxon>
        <taxon>Leotiomycetes</taxon>
        <taxon>Erysiphales</taxon>
        <taxon>Erysiphaceae</taxon>
        <taxon>Erysiphe</taxon>
    </lineage>
</organism>
<name>A0A420I3B8_9PEZI</name>
<keyword evidence="11" id="KW-0460">Magnesium</keyword>
<dbReference type="InterPro" id="IPR045089">
    <property type="entry name" value="PGGT1B-like"/>
</dbReference>
<gene>
    <name evidence="14" type="ORF">OnM2_020047</name>
</gene>
<dbReference type="CDD" id="cd02895">
    <property type="entry name" value="GGTase-I"/>
    <property type="match status" value="1"/>
</dbReference>
<evidence type="ECO:0000256" key="5">
    <source>
        <dbReference type="ARBA" id="ARBA00020603"/>
    </source>
</evidence>
<dbReference type="InterPro" id="IPR008930">
    <property type="entry name" value="Terpenoid_cyclase/PrenylTrfase"/>
</dbReference>
<evidence type="ECO:0000313" key="15">
    <source>
        <dbReference type="Proteomes" id="UP000286134"/>
    </source>
</evidence>
<dbReference type="AlphaFoldDB" id="A0A420I3B8"/>
<reference evidence="14 15" key="1">
    <citation type="journal article" date="2018" name="BMC Genomics">
        <title>Comparative genome analyses reveal sequence features reflecting distinct modes of host-adaptation between dicot and monocot powdery mildew.</title>
        <authorList>
            <person name="Wu Y."/>
            <person name="Ma X."/>
            <person name="Pan Z."/>
            <person name="Kale S.D."/>
            <person name="Song Y."/>
            <person name="King H."/>
            <person name="Zhang Q."/>
            <person name="Presley C."/>
            <person name="Deng X."/>
            <person name="Wei C.I."/>
            <person name="Xiao S."/>
        </authorList>
    </citation>
    <scope>NUCLEOTIDE SEQUENCE [LARGE SCALE GENOMIC DNA]</scope>
    <source>
        <strain evidence="14">UMSG2</strain>
    </source>
</reference>
<dbReference type="Gene3D" id="1.50.10.20">
    <property type="match status" value="1"/>
</dbReference>
<dbReference type="Proteomes" id="UP000286134">
    <property type="component" value="Unassembled WGS sequence"/>
</dbReference>
<evidence type="ECO:0000256" key="1">
    <source>
        <dbReference type="ARBA" id="ARBA00001946"/>
    </source>
</evidence>
<evidence type="ECO:0000256" key="7">
    <source>
        <dbReference type="ARBA" id="ARBA00022679"/>
    </source>
</evidence>
<evidence type="ECO:0000256" key="12">
    <source>
        <dbReference type="ARBA" id="ARBA00031713"/>
    </source>
</evidence>
<evidence type="ECO:0000256" key="10">
    <source>
        <dbReference type="ARBA" id="ARBA00022833"/>
    </source>
</evidence>
<dbReference type="InterPro" id="IPR041960">
    <property type="entry name" value="GGTase_I_beta"/>
</dbReference>
<dbReference type="EC" id="2.5.1.59" evidence="4"/>
<evidence type="ECO:0000256" key="11">
    <source>
        <dbReference type="ARBA" id="ARBA00022842"/>
    </source>
</evidence>
<keyword evidence="8" id="KW-0479">Metal-binding</keyword>
<proteinExistence type="inferred from homology"/>
<keyword evidence="15" id="KW-1185">Reference proteome</keyword>
<dbReference type="EMBL" id="MCFK01002081">
    <property type="protein sequence ID" value="RKF64167.1"/>
    <property type="molecule type" value="Genomic_DNA"/>
</dbReference>
<evidence type="ECO:0000256" key="2">
    <source>
        <dbReference type="ARBA" id="ARBA00001947"/>
    </source>
</evidence>
<dbReference type="PANTHER" id="PTHR11774">
    <property type="entry name" value="GERANYLGERANYL TRANSFERASE TYPE BETA SUBUNIT"/>
    <property type="match status" value="1"/>
</dbReference>
<comment type="caution">
    <text evidence="14">The sequence shown here is derived from an EMBL/GenBank/DDBJ whole genome shotgun (WGS) entry which is preliminary data.</text>
</comment>
<keyword evidence="9" id="KW-0677">Repeat</keyword>
<dbReference type="GO" id="GO:0046872">
    <property type="term" value="F:metal ion binding"/>
    <property type="evidence" value="ECO:0007669"/>
    <property type="project" value="UniProtKB-KW"/>
</dbReference>
<evidence type="ECO:0000256" key="4">
    <source>
        <dbReference type="ARBA" id="ARBA00012700"/>
    </source>
</evidence>